<name>A0ABR1YZ06_9PEZI</name>
<evidence type="ECO:0000313" key="3">
    <source>
        <dbReference type="Proteomes" id="UP001492380"/>
    </source>
</evidence>
<organism evidence="2 3">
    <name type="scientific">Phyllosticta capitalensis</name>
    <dbReference type="NCBI Taxonomy" id="121624"/>
    <lineage>
        <taxon>Eukaryota</taxon>
        <taxon>Fungi</taxon>
        <taxon>Dikarya</taxon>
        <taxon>Ascomycota</taxon>
        <taxon>Pezizomycotina</taxon>
        <taxon>Dothideomycetes</taxon>
        <taxon>Dothideomycetes incertae sedis</taxon>
        <taxon>Botryosphaeriales</taxon>
        <taxon>Phyllostictaceae</taxon>
        <taxon>Phyllosticta</taxon>
    </lineage>
</organism>
<dbReference type="EMBL" id="JBBWRZ010000002">
    <property type="protein sequence ID" value="KAK8243583.1"/>
    <property type="molecule type" value="Genomic_DNA"/>
</dbReference>
<comment type="caution">
    <text evidence="2">The sequence shown here is derived from an EMBL/GenBank/DDBJ whole genome shotgun (WGS) entry which is preliminary data.</text>
</comment>
<feature type="region of interest" description="Disordered" evidence="1">
    <location>
        <begin position="1"/>
        <end position="61"/>
    </location>
</feature>
<evidence type="ECO:0000256" key="1">
    <source>
        <dbReference type="SAM" id="MobiDB-lite"/>
    </source>
</evidence>
<keyword evidence="3" id="KW-1185">Reference proteome</keyword>
<sequence length="78" mass="8329">MDALKDKLSGHGSGDKTQTSNTAGGSSQNEDYLDKGLDSFEKKKGLPVNRDTNEKITDAARGAFEKVTGKDVPDKISN</sequence>
<evidence type="ECO:0000313" key="2">
    <source>
        <dbReference type="EMBL" id="KAK8243583.1"/>
    </source>
</evidence>
<proteinExistence type="predicted"/>
<protein>
    <submittedName>
        <fullName evidence="2">Uncharacterized protein</fullName>
    </submittedName>
</protein>
<feature type="compositionally biased region" description="Polar residues" evidence="1">
    <location>
        <begin position="15"/>
        <end position="30"/>
    </location>
</feature>
<feature type="compositionally biased region" description="Basic and acidic residues" evidence="1">
    <location>
        <begin position="51"/>
        <end position="61"/>
    </location>
</feature>
<reference evidence="2 3" key="1">
    <citation type="submission" date="2024-04" db="EMBL/GenBank/DDBJ databases">
        <title>Phyllosticta paracitricarpa is synonymous to the EU quarantine fungus P. citricarpa based on phylogenomic analyses.</title>
        <authorList>
            <consortium name="Lawrence Berkeley National Laboratory"/>
            <person name="Van Ingen-Buijs V.A."/>
            <person name="Van Westerhoven A.C."/>
            <person name="Haridas S."/>
            <person name="Skiadas P."/>
            <person name="Martin F."/>
            <person name="Groenewald J.Z."/>
            <person name="Crous P.W."/>
            <person name="Seidl M.F."/>
        </authorList>
    </citation>
    <scope>NUCLEOTIDE SEQUENCE [LARGE SCALE GENOMIC DNA]</scope>
    <source>
        <strain evidence="2 3">CBS 123374</strain>
    </source>
</reference>
<feature type="compositionally biased region" description="Basic and acidic residues" evidence="1">
    <location>
        <begin position="32"/>
        <end position="44"/>
    </location>
</feature>
<accession>A0ABR1YZ06</accession>
<gene>
    <name evidence="2" type="ORF">HDK90DRAFT_126861</name>
</gene>
<dbReference type="Proteomes" id="UP001492380">
    <property type="component" value="Unassembled WGS sequence"/>
</dbReference>